<dbReference type="PANTHER" id="PTHR38791">
    <property type="entry name" value="ZN(II)2CYS6 TRANSCRIPTION FACTOR (EUROFUNG)-RELATED-RELATED"/>
    <property type="match status" value="1"/>
</dbReference>
<dbReference type="GO" id="GO:0003677">
    <property type="term" value="F:DNA binding"/>
    <property type="evidence" value="ECO:0007669"/>
    <property type="project" value="UniProtKB-KW"/>
</dbReference>
<evidence type="ECO:0000313" key="8">
    <source>
        <dbReference type="Proteomes" id="UP000007963"/>
    </source>
</evidence>
<dbReference type="Pfam" id="PF00172">
    <property type="entry name" value="Zn_clus"/>
    <property type="match status" value="1"/>
</dbReference>
<proteinExistence type="predicted"/>
<dbReference type="CDD" id="cd00067">
    <property type="entry name" value="GAL4"/>
    <property type="match status" value="1"/>
</dbReference>
<evidence type="ECO:0000256" key="2">
    <source>
        <dbReference type="ARBA" id="ARBA00023125"/>
    </source>
</evidence>
<dbReference type="PROSITE" id="PS00463">
    <property type="entry name" value="ZN2_CY6_FUNGAL_1"/>
    <property type="match status" value="1"/>
</dbReference>
<accession>Q0CDR0</accession>
<feature type="region of interest" description="Disordered" evidence="5">
    <location>
        <begin position="61"/>
        <end position="115"/>
    </location>
</feature>
<feature type="domain" description="Zn(2)-C6 fungal-type" evidence="6">
    <location>
        <begin position="10"/>
        <end position="38"/>
    </location>
</feature>
<dbReference type="GeneID" id="4353072"/>
<dbReference type="PROSITE" id="PS50048">
    <property type="entry name" value="ZN2_CY6_FUNGAL_2"/>
    <property type="match status" value="1"/>
</dbReference>
<evidence type="ECO:0000313" key="7">
    <source>
        <dbReference type="EMBL" id="EAU31347.1"/>
    </source>
</evidence>
<dbReference type="OMA" id="IWPLYTL"/>
<dbReference type="STRING" id="341663.Q0CDR0"/>
<dbReference type="GO" id="GO:0009893">
    <property type="term" value="P:positive regulation of metabolic process"/>
    <property type="evidence" value="ECO:0007669"/>
    <property type="project" value="UniProtKB-ARBA"/>
</dbReference>
<dbReference type="PANTHER" id="PTHR38791:SF1">
    <property type="entry name" value="TRANSCRIPTION FACTOR, PUTATIVE-RELATED"/>
    <property type="match status" value="1"/>
</dbReference>
<dbReference type="HOGENOM" id="CLU_013866_5_1_1"/>
<dbReference type="InterPro" id="IPR053175">
    <property type="entry name" value="DHMBA_Reg_Transcription_Factor"/>
</dbReference>
<evidence type="ECO:0000259" key="6">
    <source>
        <dbReference type="PROSITE" id="PS50048"/>
    </source>
</evidence>
<dbReference type="InterPro" id="IPR001138">
    <property type="entry name" value="Zn2Cys6_DnaBD"/>
</dbReference>
<feature type="compositionally biased region" description="Basic and acidic residues" evidence="5">
    <location>
        <begin position="101"/>
        <end position="115"/>
    </location>
</feature>
<dbReference type="AlphaFoldDB" id="Q0CDR0"/>
<evidence type="ECO:0000256" key="3">
    <source>
        <dbReference type="ARBA" id="ARBA00023163"/>
    </source>
</evidence>
<dbReference type="Pfam" id="PF11951">
    <property type="entry name" value="Fungal_trans_2"/>
    <property type="match status" value="1"/>
</dbReference>
<keyword evidence="4" id="KW-0539">Nucleus</keyword>
<sequence>MVYCGPPSKACIACRRRKIGCDQNPRGCRQCARSRKPCPGYRDYIDCLFKDQTQWARRKVVAASNRSQSIPDTPNGDRPVKNDTPPAIGGDGPSIAAGKLRRSDSTSRCTSRDRDPVDMPHALALVPSIPTKLQDLGTTVFFRLYAQFRHADDSGVPCPAFFDYAGTVLSGDSANRIVSTCIEAVGLASVANMQQDTHIMARARRGYIAALRGVHNALRIPSEASNDTTLLAVMLLNLFEHINCSDSGFLDVWTQHVNGAALLVQLRGRRQLTYQTGLQLFEQFCQTLTSNCIQNGIPVPQYIVDLREQCAQYLDTKSIFWQISDATIKVAQLRSMVVLKRIDNPAQVLRKALDIDQELKVIEARLWIEMPYTTCSDSLDPRFHRGTYHLYPGVGALHAWNSLRIGRCLLHQLIRAQMLKGFSSIPPLFLTSYCTGLFETSLGTLLQAIDDILCSAPQPLGWTQGSPSMPKGSEQVSKSTLAGSKLLIWPFYVVIHISIKIGLFDHVDGIDGCMINVLEDAGRQTGILAATLLAKLLRQNQLRARFPDIIQNGFDMGELGSP</sequence>
<dbReference type="EMBL" id="CH476605">
    <property type="protein sequence ID" value="EAU31347.1"/>
    <property type="molecule type" value="Genomic_DNA"/>
</dbReference>
<dbReference type="InterPro" id="IPR036864">
    <property type="entry name" value="Zn2-C6_fun-type_DNA-bd_sf"/>
</dbReference>
<keyword evidence="2" id="KW-0238">DNA-binding</keyword>
<dbReference type="RefSeq" id="XP_001216795.1">
    <property type="nucleotide sequence ID" value="XM_001216795.1"/>
</dbReference>
<dbReference type="VEuPathDB" id="FungiDB:ATEG_08174"/>
<dbReference type="SMART" id="SM00066">
    <property type="entry name" value="GAL4"/>
    <property type="match status" value="1"/>
</dbReference>
<dbReference type="GO" id="GO:0000981">
    <property type="term" value="F:DNA-binding transcription factor activity, RNA polymerase II-specific"/>
    <property type="evidence" value="ECO:0007669"/>
    <property type="project" value="InterPro"/>
</dbReference>
<keyword evidence="3" id="KW-0804">Transcription</keyword>
<dbReference type="Gene3D" id="4.10.240.10">
    <property type="entry name" value="Zn(2)-C6 fungal-type DNA-binding domain"/>
    <property type="match status" value="1"/>
</dbReference>
<dbReference type="eggNOG" id="ENOG502SNKW">
    <property type="taxonomic scope" value="Eukaryota"/>
</dbReference>
<dbReference type="Proteomes" id="UP000007963">
    <property type="component" value="Unassembled WGS sequence"/>
</dbReference>
<reference evidence="8" key="1">
    <citation type="submission" date="2005-09" db="EMBL/GenBank/DDBJ databases">
        <title>Annotation of the Aspergillus terreus NIH2624 genome.</title>
        <authorList>
            <person name="Birren B.W."/>
            <person name="Lander E.S."/>
            <person name="Galagan J.E."/>
            <person name="Nusbaum C."/>
            <person name="Devon K."/>
            <person name="Henn M."/>
            <person name="Ma L.-J."/>
            <person name="Jaffe D.B."/>
            <person name="Butler J."/>
            <person name="Alvarez P."/>
            <person name="Gnerre S."/>
            <person name="Grabherr M."/>
            <person name="Kleber M."/>
            <person name="Mauceli E.W."/>
            <person name="Brockman W."/>
            <person name="Rounsley S."/>
            <person name="Young S.K."/>
            <person name="LaButti K."/>
            <person name="Pushparaj V."/>
            <person name="DeCaprio D."/>
            <person name="Crawford M."/>
            <person name="Koehrsen M."/>
            <person name="Engels R."/>
            <person name="Montgomery P."/>
            <person name="Pearson M."/>
            <person name="Howarth C."/>
            <person name="Larson L."/>
            <person name="Luoma S."/>
            <person name="White J."/>
            <person name="Alvarado L."/>
            <person name="Kodira C.D."/>
            <person name="Zeng Q."/>
            <person name="Oleary S."/>
            <person name="Yandava C."/>
            <person name="Denning D.W."/>
            <person name="Nierman W.C."/>
            <person name="Milne T."/>
            <person name="Madden K."/>
        </authorList>
    </citation>
    <scope>NUCLEOTIDE SEQUENCE [LARGE SCALE GENOMIC DNA]</scope>
    <source>
        <strain evidence="8">NIH 2624 / FGSC A1156</strain>
    </source>
</reference>
<protein>
    <recommendedName>
        <fullName evidence="6">Zn(2)-C6 fungal-type domain-containing protein</fullName>
    </recommendedName>
</protein>
<evidence type="ECO:0000256" key="4">
    <source>
        <dbReference type="ARBA" id="ARBA00023242"/>
    </source>
</evidence>
<dbReference type="GO" id="GO:0008270">
    <property type="term" value="F:zinc ion binding"/>
    <property type="evidence" value="ECO:0007669"/>
    <property type="project" value="InterPro"/>
</dbReference>
<dbReference type="InterPro" id="IPR021858">
    <property type="entry name" value="Fun_TF"/>
</dbReference>
<keyword evidence="1" id="KW-0805">Transcription regulation</keyword>
<dbReference type="OrthoDB" id="5429770at2759"/>
<evidence type="ECO:0000256" key="1">
    <source>
        <dbReference type="ARBA" id="ARBA00023015"/>
    </source>
</evidence>
<organism evidence="7 8">
    <name type="scientific">Aspergillus terreus (strain NIH 2624 / FGSC A1156)</name>
    <dbReference type="NCBI Taxonomy" id="341663"/>
    <lineage>
        <taxon>Eukaryota</taxon>
        <taxon>Fungi</taxon>
        <taxon>Dikarya</taxon>
        <taxon>Ascomycota</taxon>
        <taxon>Pezizomycotina</taxon>
        <taxon>Eurotiomycetes</taxon>
        <taxon>Eurotiomycetidae</taxon>
        <taxon>Eurotiales</taxon>
        <taxon>Aspergillaceae</taxon>
        <taxon>Aspergillus</taxon>
        <taxon>Aspergillus subgen. Circumdati</taxon>
    </lineage>
</organism>
<evidence type="ECO:0000256" key="5">
    <source>
        <dbReference type="SAM" id="MobiDB-lite"/>
    </source>
</evidence>
<name>Q0CDR0_ASPTN</name>
<gene>
    <name evidence="7" type="ORF">ATEG_08174</name>
</gene>